<organism evidence="2 3">
    <name type="scientific">Vandammella animalimorsus</name>
    <dbReference type="NCBI Taxonomy" id="2029117"/>
    <lineage>
        <taxon>Bacteria</taxon>
        <taxon>Pseudomonadati</taxon>
        <taxon>Pseudomonadota</taxon>
        <taxon>Betaproteobacteria</taxon>
        <taxon>Burkholderiales</taxon>
        <taxon>Comamonadaceae</taxon>
        <taxon>Vandammella</taxon>
    </lineage>
</organism>
<dbReference type="Proteomes" id="UP000217999">
    <property type="component" value="Unassembled WGS sequence"/>
</dbReference>
<dbReference type="InterPro" id="IPR032710">
    <property type="entry name" value="NTF2-like_dom_sf"/>
</dbReference>
<accession>A0A2A2AC32</accession>
<dbReference type="InterPro" id="IPR037401">
    <property type="entry name" value="SnoaL-like"/>
</dbReference>
<dbReference type="AlphaFoldDB" id="A0A2A2AC32"/>
<name>A0A2A2AC32_9BURK</name>
<reference evidence="2 3" key="1">
    <citation type="submission" date="2017-08" db="EMBL/GenBank/DDBJ databases">
        <title>WGS of Clinical strains of the CDC Group NO-1 linked to zoonotic infections in humans.</title>
        <authorList>
            <person name="Bernier A.-M."/>
            <person name="Bernard K."/>
        </authorList>
    </citation>
    <scope>NUCLEOTIDE SEQUENCE [LARGE SCALE GENOMIC DNA]</scope>
    <source>
        <strain evidence="2 3">NML03-0146</strain>
    </source>
</reference>
<dbReference type="Pfam" id="PF12680">
    <property type="entry name" value="SnoaL_2"/>
    <property type="match status" value="1"/>
</dbReference>
<protein>
    <recommendedName>
        <fullName evidence="1">SnoaL-like domain-containing protein</fullName>
    </recommendedName>
</protein>
<sequence length="186" mass="20762">MNSKTSTACPGKYCTTTYPKEIMKMSENSPLAQPLSTNSSTATHGSDAFRQKARRYYEKINVGEFDEEYFALFAEDVEVFYPKFGIAHGREAIAELGRRVQSIVSDFAFDLDRFVYTCQANRVVVEIVEHGTLKSGKTFPDGKASFGKFCCVFEFNAQGAISRYHCYGDPDYAAEDAARVAIFARG</sequence>
<dbReference type="EMBL" id="NSJF01000002">
    <property type="protein sequence ID" value="PAT35304.1"/>
    <property type="molecule type" value="Genomic_DNA"/>
</dbReference>
<proteinExistence type="predicted"/>
<gene>
    <name evidence="2" type="ORF">CK620_05335</name>
</gene>
<evidence type="ECO:0000259" key="1">
    <source>
        <dbReference type="Pfam" id="PF12680"/>
    </source>
</evidence>
<feature type="domain" description="SnoaL-like" evidence="1">
    <location>
        <begin position="53"/>
        <end position="164"/>
    </location>
</feature>
<dbReference type="SUPFAM" id="SSF54427">
    <property type="entry name" value="NTF2-like"/>
    <property type="match status" value="1"/>
</dbReference>
<comment type="caution">
    <text evidence="2">The sequence shown here is derived from an EMBL/GenBank/DDBJ whole genome shotgun (WGS) entry which is preliminary data.</text>
</comment>
<evidence type="ECO:0000313" key="3">
    <source>
        <dbReference type="Proteomes" id="UP000217999"/>
    </source>
</evidence>
<evidence type="ECO:0000313" key="2">
    <source>
        <dbReference type="EMBL" id="PAT35304.1"/>
    </source>
</evidence>
<dbReference type="Gene3D" id="3.10.450.50">
    <property type="match status" value="1"/>
</dbReference>